<feature type="transmembrane region" description="Helical" evidence="1">
    <location>
        <begin position="70"/>
        <end position="93"/>
    </location>
</feature>
<feature type="transmembrane region" description="Helical" evidence="1">
    <location>
        <begin position="351"/>
        <end position="372"/>
    </location>
</feature>
<evidence type="ECO:0000256" key="1">
    <source>
        <dbReference type="SAM" id="Phobius"/>
    </source>
</evidence>
<dbReference type="RefSeq" id="WP_162480097.1">
    <property type="nucleotide sequence ID" value="NZ_BAUP01000030.1"/>
</dbReference>
<reference evidence="2 3" key="1">
    <citation type="journal article" date="2014" name="FEMS Microbiol. Lett.">
        <title>Draft genome sequences of three Holospora species (Holospora obtusa, Holospora undulata, and Holospora elegans), endonuclear symbiotic bacteria of the ciliate Paramecium caudatum.</title>
        <authorList>
            <person name="Dohra H."/>
            <person name="Tanaka K."/>
            <person name="Suzuki T."/>
            <person name="Fujishima M."/>
            <person name="Suzuki H."/>
        </authorList>
    </citation>
    <scope>NUCLEOTIDE SEQUENCE [LARGE SCALE GENOMIC DNA]</scope>
    <source>
        <strain evidence="2 3">E1</strain>
    </source>
</reference>
<keyword evidence="1" id="KW-1133">Transmembrane helix</keyword>
<gene>
    <name evidence="2" type="ORF">HE1_00104</name>
</gene>
<evidence type="ECO:0000313" key="3">
    <source>
        <dbReference type="Proteomes" id="UP000024842"/>
    </source>
</evidence>
<proteinExistence type="predicted"/>
<organism evidence="2 3">
    <name type="scientific">Holospora elegans E1</name>
    <dbReference type="NCBI Taxonomy" id="1427503"/>
    <lineage>
        <taxon>Bacteria</taxon>
        <taxon>Pseudomonadati</taxon>
        <taxon>Pseudomonadota</taxon>
        <taxon>Alphaproteobacteria</taxon>
        <taxon>Holosporales</taxon>
        <taxon>Holosporaceae</taxon>
        <taxon>Holospora</taxon>
    </lineage>
</organism>
<feature type="transmembrane region" description="Helical" evidence="1">
    <location>
        <begin position="384"/>
        <end position="405"/>
    </location>
</feature>
<feature type="transmembrane region" description="Helical" evidence="1">
    <location>
        <begin position="126"/>
        <end position="143"/>
    </location>
</feature>
<feature type="transmembrane region" description="Helical" evidence="1">
    <location>
        <begin position="100"/>
        <end position="120"/>
    </location>
</feature>
<feature type="transmembrane region" description="Helical" evidence="1">
    <location>
        <begin position="18"/>
        <end position="36"/>
    </location>
</feature>
<accession>A0A023DXX2</accession>
<name>A0A023DXX2_9PROT</name>
<evidence type="ECO:0008006" key="4">
    <source>
        <dbReference type="Google" id="ProtNLM"/>
    </source>
</evidence>
<feature type="transmembrane region" description="Helical" evidence="1">
    <location>
        <begin position="155"/>
        <end position="183"/>
    </location>
</feature>
<keyword evidence="1" id="KW-0472">Membrane</keyword>
<keyword evidence="1" id="KW-0812">Transmembrane</keyword>
<dbReference type="Proteomes" id="UP000024842">
    <property type="component" value="Unassembled WGS sequence"/>
</dbReference>
<feature type="transmembrane region" description="Helical" evidence="1">
    <location>
        <begin position="195"/>
        <end position="216"/>
    </location>
</feature>
<dbReference type="AlphaFoldDB" id="A0A023DXX2"/>
<protein>
    <recommendedName>
        <fullName evidence="4">Glycosyltransferase RgtA/B/C/D-like domain-containing protein</fullName>
    </recommendedName>
</protein>
<keyword evidence="3" id="KW-1185">Reference proteome</keyword>
<sequence length="434" mass="50536">MVLFFRSTIKFLEENKRFCLFALFSIHLFCFWPGIMTSDSQCQYLMAMSGNYGDHHPFIMSFLWRYIDKILKGSAGILVMHLSLFYSGIYFLLKSVSQKRLSLIFFGIPFIPHILIYSGMIWKDLGFAYSFFCAMSYLTYLAMQNKDLLFFPKIGILVILAYGTLVKFQAQYLAPIVLVWIGWHCKHHNKDIAGIVKSISKVLIIFYGIISGIQYLGPKVKQDHSWQYVKLYDLSALSVELNQSLFPEFCKTKRFSMEKLHSLFNRSRVDDLIFGDAILEKGKNENERTFLWKTWSSQVARHPFLYIKHRILNLSYTLFSTPNICKFIPFLQKLENQKTFSYKVIYCLTRILSWIFLAHFLPALLSCFYLVFGGLSLRSSTAAIPLFFMNAVSVGMLLALLFFSMAGTSRYTYVCMCLVHSSHVFAYLCWKKKR</sequence>
<dbReference type="EMBL" id="BAUP01000030">
    <property type="protein sequence ID" value="GAJ45795.1"/>
    <property type="molecule type" value="Genomic_DNA"/>
</dbReference>
<comment type="caution">
    <text evidence="2">The sequence shown here is derived from an EMBL/GenBank/DDBJ whole genome shotgun (WGS) entry which is preliminary data.</text>
</comment>
<evidence type="ECO:0000313" key="2">
    <source>
        <dbReference type="EMBL" id="GAJ45795.1"/>
    </source>
</evidence>